<protein>
    <recommendedName>
        <fullName evidence="4">CsbD-like domain-containing protein</fullName>
    </recommendedName>
</protein>
<dbReference type="OrthoDB" id="9999611at2759"/>
<accession>A0A4P9Y2Q2</accession>
<sequence>MPGEPSKINANMTWAKGQVESTFGSLMNNERMRSQGEADISKGNAEYQAAQTQAYAGGAADKAKGTVKDTANNLMGDSSGQVEGKVQKAKGDARMDANS</sequence>
<evidence type="ECO:0000313" key="2">
    <source>
        <dbReference type="EMBL" id="RKP13178.1"/>
    </source>
</evidence>
<dbReference type="PANTHER" id="PTHR40460">
    <property type="entry name" value="CHROMOSOME 1, WHOLE GENOME SHOTGUN SEQUENCE"/>
    <property type="match status" value="1"/>
</dbReference>
<dbReference type="PANTHER" id="PTHR40460:SF1">
    <property type="entry name" value="CSBD-LIKE DOMAIN-CONTAINING PROTEIN"/>
    <property type="match status" value="1"/>
</dbReference>
<proteinExistence type="predicted"/>
<evidence type="ECO:0000313" key="3">
    <source>
        <dbReference type="Proteomes" id="UP000267251"/>
    </source>
</evidence>
<name>A0A4P9Y2Q2_9FUNG</name>
<feature type="compositionally biased region" description="Basic and acidic residues" evidence="1">
    <location>
        <begin position="85"/>
        <end position="99"/>
    </location>
</feature>
<feature type="compositionally biased region" description="Polar residues" evidence="1">
    <location>
        <begin position="72"/>
        <end position="81"/>
    </location>
</feature>
<keyword evidence="3" id="KW-1185">Reference proteome</keyword>
<feature type="region of interest" description="Disordered" evidence="1">
    <location>
        <begin position="69"/>
        <end position="99"/>
    </location>
</feature>
<reference evidence="3" key="1">
    <citation type="journal article" date="2018" name="Nat. Microbiol.">
        <title>Leveraging single-cell genomics to expand the fungal tree of life.</title>
        <authorList>
            <person name="Ahrendt S.R."/>
            <person name="Quandt C.A."/>
            <person name="Ciobanu D."/>
            <person name="Clum A."/>
            <person name="Salamov A."/>
            <person name="Andreopoulos B."/>
            <person name="Cheng J.F."/>
            <person name="Woyke T."/>
            <person name="Pelin A."/>
            <person name="Henrissat B."/>
            <person name="Reynolds N.K."/>
            <person name="Benny G.L."/>
            <person name="Smith M.E."/>
            <person name="James T.Y."/>
            <person name="Grigoriev I.V."/>
        </authorList>
    </citation>
    <scope>NUCLEOTIDE SEQUENCE [LARGE SCALE GENOMIC DNA]</scope>
</reference>
<gene>
    <name evidence="2" type="ORF">BJ684DRAFT_20313</name>
</gene>
<dbReference type="Proteomes" id="UP000267251">
    <property type="component" value="Unassembled WGS sequence"/>
</dbReference>
<evidence type="ECO:0000256" key="1">
    <source>
        <dbReference type="SAM" id="MobiDB-lite"/>
    </source>
</evidence>
<feature type="compositionally biased region" description="Basic and acidic residues" evidence="1">
    <location>
        <begin position="30"/>
        <end position="40"/>
    </location>
</feature>
<evidence type="ECO:0008006" key="4">
    <source>
        <dbReference type="Google" id="ProtNLM"/>
    </source>
</evidence>
<dbReference type="AlphaFoldDB" id="A0A4P9Y2Q2"/>
<feature type="region of interest" description="Disordered" evidence="1">
    <location>
        <begin position="25"/>
        <end position="45"/>
    </location>
</feature>
<dbReference type="EMBL" id="KZ988088">
    <property type="protein sequence ID" value="RKP13178.1"/>
    <property type="molecule type" value="Genomic_DNA"/>
</dbReference>
<organism evidence="2 3">
    <name type="scientific">Piptocephalis cylindrospora</name>
    <dbReference type="NCBI Taxonomy" id="1907219"/>
    <lineage>
        <taxon>Eukaryota</taxon>
        <taxon>Fungi</taxon>
        <taxon>Fungi incertae sedis</taxon>
        <taxon>Zoopagomycota</taxon>
        <taxon>Zoopagomycotina</taxon>
        <taxon>Zoopagomycetes</taxon>
        <taxon>Zoopagales</taxon>
        <taxon>Piptocephalidaceae</taxon>
        <taxon>Piptocephalis</taxon>
    </lineage>
</organism>